<proteinExistence type="predicted"/>
<organism evidence="2 3">
    <name type="scientific">Pseudomonas phage vB_PsyM_KIL3</name>
    <dbReference type="NCBI Taxonomy" id="1777067"/>
    <lineage>
        <taxon>Viruses</taxon>
        <taxon>Duplodnaviria</taxon>
        <taxon>Heunggongvirae</taxon>
        <taxon>Uroviricota</taxon>
        <taxon>Caudoviricetes</taxon>
        <taxon>Vandenendeviridae</taxon>
        <taxon>Gorskivirinae</taxon>
        <taxon>Flaumdravirus</taxon>
        <taxon>Flaumdravirus KIL4</taxon>
    </lineage>
</organism>
<dbReference type="Pfam" id="PF00961">
    <property type="entry name" value="LAGLIDADG_1"/>
    <property type="match status" value="1"/>
</dbReference>
<dbReference type="GO" id="GO:0004519">
    <property type="term" value="F:endonuclease activity"/>
    <property type="evidence" value="ECO:0007669"/>
    <property type="project" value="UniProtKB-KW"/>
</dbReference>
<name>A0A142IEN5_9CAUD</name>
<dbReference type="InterPro" id="IPR027434">
    <property type="entry name" value="Homing_endonucl"/>
</dbReference>
<feature type="domain" description="Homing endonuclease LAGLIDADG" evidence="1">
    <location>
        <begin position="12"/>
        <end position="96"/>
    </location>
</feature>
<keyword evidence="2" id="KW-0540">Nuclease</keyword>
<dbReference type="EMBL" id="KU130128">
    <property type="protein sequence ID" value="AMR57690.1"/>
    <property type="molecule type" value="Genomic_DNA"/>
</dbReference>
<dbReference type="SUPFAM" id="SSF55608">
    <property type="entry name" value="Homing endonucleases"/>
    <property type="match status" value="1"/>
</dbReference>
<keyword evidence="2" id="KW-0378">Hydrolase</keyword>
<dbReference type="Gene3D" id="3.10.28.10">
    <property type="entry name" value="Homing endonucleases"/>
    <property type="match status" value="1"/>
</dbReference>
<accession>A0A142IEN5</accession>
<evidence type="ECO:0000313" key="3">
    <source>
        <dbReference type="Proteomes" id="UP000229302"/>
    </source>
</evidence>
<reference evidence="2 3" key="1">
    <citation type="journal article" date="2016" name="Front. Microbiol.">
        <title>Characterization of Novel Bacteriophages for Biocontrol of Bacterial Blight in Leek Caused by Pseudomonas syringae pv. porri.</title>
        <authorList>
            <person name="Rombouts S."/>
            <person name="Lavigne R."/>
        </authorList>
    </citation>
    <scope>NUCLEOTIDE SEQUENCE [LARGE SCALE GENOMIC DNA]</scope>
</reference>
<evidence type="ECO:0000313" key="2">
    <source>
        <dbReference type="EMBL" id="AMR57690.1"/>
    </source>
</evidence>
<protein>
    <submittedName>
        <fullName evidence="2">Putative HNH endonuclease</fullName>
    </submittedName>
</protein>
<sequence length="149" mass="16962">MCAINMNHDYVAGLFDGEGCFVITISKNTGKVRRQEFYYKAEAAIEIREEFLVDLLISLYGGNKTKKLPRKEGHSTTYRWKINGENLKAFCQHMDGRFLLKAEQSKVILEFFKVGEGKTTTALTDDQIAKQLHLRCVIMNLNKKGVSHG</sequence>
<keyword evidence="2" id="KW-0255">Endonuclease</keyword>
<gene>
    <name evidence="2" type="ORF">vB_PsyM_KIL3_0123</name>
</gene>
<dbReference type="InterPro" id="IPR004860">
    <property type="entry name" value="LAGLIDADG_dom"/>
</dbReference>
<evidence type="ECO:0000259" key="1">
    <source>
        <dbReference type="Pfam" id="PF00961"/>
    </source>
</evidence>
<dbReference type="Proteomes" id="UP000229302">
    <property type="component" value="Segment"/>
</dbReference>